<sequence length="377" mass="40665">MDAQVGVVGLGAAGSAALWRLAARGADVVGIEQFTPGHDRGSSHGHSRLFRMATSEGPQYAALARRAHDLWRELERVSGERLLDLPGGLSIGAPDSDLVKQVRQVTQDCGLPHDLLDHAELLRRYPQHRIADEAVAVLDPATGFIRPEAAIRAAARTAVGAGARIIDSARVEEILPDHDGVLIRTSERDIRVGTAVVAAGAWLPRLLPDLAIPLRVRRAILTWFTPRPGREELFTPERFPVFTHQAGDRVGWGAPMIDATGVKVGMQDNGGYLIDDPYANAAEVRPEEYEAVTDFVRTHLPDLVPQVRTPRGCMITMTPDEAFSIGFSSAYPRVVLLAACSGHGFKHASAVGDIGADLALGRTPALDISGFSPDRFR</sequence>
<organism evidence="6 7">
    <name type="scientific">Streptomyces hygroscopicus</name>
    <dbReference type="NCBI Taxonomy" id="1912"/>
    <lineage>
        <taxon>Bacteria</taxon>
        <taxon>Bacillati</taxon>
        <taxon>Actinomycetota</taxon>
        <taxon>Actinomycetes</taxon>
        <taxon>Kitasatosporales</taxon>
        <taxon>Streptomycetaceae</taxon>
        <taxon>Streptomyces</taxon>
        <taxon>Streptomyces violaceusniger group</taxon>
    </lineage>
</organism>
<comment type="caution">
    <text evidence="6">The sequence shown here is derived from an EMBL/GenBank/DDBJ whole genome shotgun (WGS) entry which is preliminary data.</text>
</comment>
<dbReference type="InterPro" id="IPR036188">
    <property type="entry name" value="FAD/NAD-bd_sf"/>
</dbReference>
<proteinExistence type="predicted"/>
<dbReference type="SUPFAM" id="SSF51905">
    <property type="entry name" value="FAD/NAD(P)-binding domain"/>
    <property type="match status" value="1"/>
</dbReference>
<dbReference type="Gene3D" id="3.30.9.10">
    <property type="entry name" value="D-Amino Acid Oxidase, subunit A, domain 2"/>
    <property type="match status" value="1"/>
</dbReference>
<dbReference type="InterPro" id="IPR045170">
    <property type="entry name" value="MTOX"/>
</dbReference>
<evidence type="ECO:0000256" key="1">
    <source>
        <dbReference type="ARBA" id="ARBA00001974"/>
    </source>
</evidence>
<dbReference type="SUPFAM" id="SSF54373">
    <property type="entry name" value="FAD-linked reductases, C-terminal domain"/>
    <property type="match status" value="1"/>
</dbReference>
<protein>
    <submittedName>
        <fullName evidence="6">N-methyltryptophan oxidase</fullName>
    </submittedName>
</protein>
<keyword evidence="3" id="KW-0274">FAD</keyword>
<keyword evidence="4" id="KW-0560">Oxidoreductase</keyword>
<keyword evidence="7" id="KW-1185">Reference proteome</keyword>
<dbReference type="Gene3D" id="3.50.50.60">
    <property type="entry name" value="FAD/NAD(P)-binding domain"/>
    <property type="match status" value="1"/>
</dbReference>
<gene>
    <name evidence="6" type="primary">solA</name>
    <name evidence="6" type="ORF">TPA0910_67120</name>
</gene>
<evidence type="ECO:0000313" key="7">
    <source>
        <dbReference type="Proteomes" id="UP001054854"/>
    </source>
</evidence>
<evidence type="ECO:0000256" key="4">
    <source>
        <dbReference type="ARBA" id="ARBA00023002"/>
    </source>
</evidence>
<evidence type="ECO:0000256" key="3">
    <source>
        <dbReference type="ARBA" id="ARBA00022827"/>
    </source>
</evidence>
<evidence type="ECO:0000259" key="5">
    <source>
        <dbReference type="Pfam" id="PF01266"/>
    </source>
</evidence>
<accession>A0ABQ3U9L4</accession>
<dbReference type="EMBL" id="BNEK01000005">
    <property type="protein sequence ID" value="GHJ32279.1"/>
    <property type="molecule type" value="Genomic_DNA"/>
</dbReference>
<dbReference type="NCBIfam" id="NF008425">
    <property type="entry name" value="PRK11259.1"/>
    <property type="match status" value="1"/>
</dbReference>
<reference evidence="6" key="1">
    <citation type="submission" date="2024-05" db="EMBL/GenBank/DDBJ databases">
        <title>Whole genome shotgun sequence of Streptomyces hygroscopicus NBRC 113678.</title>
        <authorList>
            <person name="Komaki H."/>
            <person name="Tamura T."/>
        </authorList>
    </citation>
    <scope>NUCLEOTIDE SEQUENCE</scope>
    <source>
        <strain evidence="6">N11-34</strain>
    </source>
</reference>
<evidence type="ECO:0000313" key="6">
    <source>
        <dbReference type="EMBL" id="GHJ32279.1"/>
    </source>
</evidence>
<dbReference type="InterPro" id="IPR006076">
    <property type="entry name" value="FAD-dep_OxRdtase"/>
</dbReference>
<keyword evidence="2" id="KW-0285">Flavoprotein</keyword>
<name>A0ABQ3U9L4_STRHY</name>
<comment type="cofactor">
    <cofactor evidence="1">
        <name>FAD</name>
        <dbReference type="ChEBI" id="CHEBI:57692"/>
    </cofactor>
</comment>
<dbReference type="Pfam" id="PF01266">
    <property type="entry name" value="DAO"/>
    <property type="match status" value="1"/>
</dbReference>
<dbReference type="PANTHER" id="PTHR10961:SF7">
    <property type="entry name" value="FAD DEPENDENT OXIDOREDUCTASE DOMAIN-CONTAINING PROTEIN"/>
    <property type="match status" value="1"/>
</dbReference>
<feature type="domain" description="FAD dependent oxidoreductase" evidence="5">
    <location>
        <begin position="5"/>
        <end position="358"/>
    </location>
</feature>
<dbReference type="Proteomes" id="UP001054854">
    <property type="component" value="Unassembled WGS sequence"/>
</dbReference>
<evidence type="ECO:0000256" key="2">
    <source>
        <dbReference type="ARBA" id="ARBA00022630"/>
    </source>
</evidence>
<dbReference type="RefSeq" id="WP_060952875.1">
    <property type="nucleotide sequence ID" value="NZ_BNEK01000005.1"/>
</dbReference>
<dbReference type="PANTHER" id="PTHR10961">
    <property type="entry name" value="PEROXISOMAL SARCOSINE OXIDASE"/>
    <property type="match status" value="1"/>
</dbReference>